<dbReference type="Gene3D" id="1.25.40.10">
    <property type="entry name" value="Tetratricopeptide repeat domain"/>
    <property type="match status" value="1"/>
</dbReference>
<keyword evidence="5" id="KW-0548">Nucleotidyltransferase</keyword>
<dbReference type="PANTHER" id="PTHR43081:SF19">
    <property type="entry name" value="PH-SENSITIVE ADENYLATE CYCLASE RV1264"/>
    <property type="match status" value="1"/>
</dbReference>
<dbReference type="InterPro" id="IPR011990">
    <property type="entry name" value="TPR-like_helical_dom_sf"/>
</dbReference>
<dbReference type="Gene3D" id="3.40.50.10070">
    <property type="entry name" value="TolB, N-terminal domain"/>
    <property type="match status" value="1"/>
</dbReference>
<reference evidence="5 6" key="1">
    <citation type="submission" date="2024-06" db="EMBL/GenBank/DDBJ databases">
        <authorList>
            <person name="Tuo L."/>
        </authorList>
    </citation>
    <scope>NUCLEOTIDE SEQUENCE [LARGE SCALE GENOMIC DNA]</scope>
    <source>
        <strain evidence="5 6">ZMM04-5</strain>
    </source>
</reference>
<dbReference type="Pfam" id="PF00211">
    <property type="entry name" value="Guanylate_cyc"/>
    <property type="match status" value="1"/>
</dbReference>
<evidence type="ECO:0000313" key="5">
    <source>
        <dbReference type="EMBL" id="MEW9805316.1"/>
    </source>
</evidence>
<dbReference type="Gene3D" id="3.30.70.1230">
    <property type="entry name" value="Nucleotide cyclase"/>
    <property type="match status" value="1"/>
</dbReference>
<dbReference type="InterPro" id="IPR013105">
    <property type="entry name" value="TPR_2"/>
</dbReference>
<dbReference type="PANTHER" id="PTHR43081">
    <property type="entry name" value="ADENYLATE CYCLASE, TERMINAL-DIFFERENTIATION SPECIFIC-RELATED"/>
    <property type="match status" value="1"/>
</dbReference>
<feature type="repeat" description="TPR" evidence="3">
    <location>
        <begin position="414"/>
        <end position="447"/>
    </location>
</feature>
<evidence type="ECO:0000313" key="6">
    <source>
        <dbReference type="Proteomes" id="UP001556196"/>
    </source>
</evidence>
<dbReference type="SUPFAM" id="SSF55073">
    <property type="entry name" value="Nucleotide cyclase"/>
    <property type="match status" value="1"/>
</dbReference>
<evidence type="ECO:0000256" key="1">
    <source>
        <dbReference type="ARBA" id="ARBA00022737"/>
    </source>
</evidence>
<evidence type="ECO:0000256" key="2">
    <source>
        <dbReference type="ARBA" id="ARBA00022803"/>
    </source>
</evidence>
<dbReference type="InterPro" id="IPR029787">
    <property type="entry name" value="Nucleotide_cyclase"/>
</dbReference>
<protein>
    <submittedName>
        <fullName evidence="5">Adenylate/guanylate cyclase domain-containing protein</fullName>
        <ecNumber evidence="5">2.7.7.-</ecNumber>
    </submittedName>
</protein>
<dbReference type="GO" id="GO:0016779">
    <property type="term" value="F:nucleotidyltransferase activity"/>
    <property type="evidence" value="ECO:0007669"/>
    <property type="project" value="UniProtKB-KW"/>
</dbReference>
<dbReference type="InterPro" id="IPR001054">
    <property type="entry name" value="A/G_cyclase"/>
</dbReference>
<dbReference type="SMART" id="SM00028">
    <property type="entry name" value="TPR"/>
    <property type="match status" value="3"/>
</dbReference>
<dbReference type="Proteomes" id="UP001556196">
    <property type="component" value="Unassembled WGS sequence"/>
</dbReference>
<feature type="domain" description="Guanylate cyclase" evidence="4">
    <location>
        <begin position="17"/>
        <end position="132"/>
    </location>
</feature>
<dbReference type="RefSeq" id="WP_367722357.1">
    <property type="nucleotide sequence ID" value="NZ_JBFOCI010000001.1"/>
</dbReference>
<keyword evidence="2 3" id="KW-0802">TPR repeat</keyword>
<dbReference type="PROSITE" id="PS50005">
    <property type="entry name" value="TPR"/>
    <property type="match status" value="1"/>
</dbReference>
<proteinExistence type="predicted"/>
<keyword evidence="5" id="KW-0808">Transferase</keyword>
<dbReference type="EC" id="2.7.7.-" evidence="5"/>
<accession>A0ABV3QW90</accession>
<sequence length="577" mass="63055">MGYFRVVENSVQRRLAAILAADVVGYSRLMGVDEDGTLTRMRNLRAEVIETRIAEHQGRLFKSMGDGFLAEFASVVMAVACAVALQRDMAARNAELPEDRAIQLRIGVNLGDVIAEDGDVFGEGVNVAARIEGLAPAGGITVTGMVHDNVGSRLDLSFEDLGDKYLKNIALPVRVYRIGAPLGISLRPKAVAQIKPSIAVLPFTNMSGDPGQQYLSDGITEDIITELARFRGLSVIARHASFHFANTGKSHIEVARELGVPYVVEGSLRKLGERIRITVQLIDARTGNHVWADRYDRDVQDIFAIQDLVVAAIVTMLEGRMHAAEAAIARAKPTTSWSAYDCLLQGRDLCDHQRDAEAVPLLGRAVAIDPHFAVAHAWLAIALTMSNVILRDDDQMAKAENASKQALELDANDATCHWARALYYLWTGNHDRARFHFERALTLNPADIQIKGDYANWQRASGKPVDALATIDAALGLGPFVPEWFASVRGLTLFDLARYAEAVEALESVPVERSSGYLYLAAARAQLGDLTGASEVIAKVKLLKPDFSLRNVIKVLHYSRPEAQQHLIDALRKAGLP</sequence>
<gene>
    <name evidence="5" type="ORF">ABUE31_04870</name>
</gene>
<name>A0ABV3QW90_9HYPH</name>
<comment type="caution">
    <text evidence="5">The sequence shown here is derived from an EMBL/GenBank/DDBJ whole genome shotgun (WGS) entry which is preliminary data.</text>
</comment>
<keyword evidence="6" id="KW-1185">Reference proteome</keyword>
<dbReference type="EMBL" id="JBFOCI010000001">
    <property type="protein sequence ID" value="MEW9805316.1"/>
    <property type="molecule type" value="Genomic_DNA"/>
</dbReference>
<dbReference type="Pfam" id="PF07719">
    <property type="entry name" value="TPR_2"/>
    <property type="match status" value="1"/>
</dbReference>
<dbReference type="CDD" id="cd07302">
    <property type="entry name" value="CHD"/>
    <property type="match status" value="1"/>
</dbReference>
<dbReference type="InterPro" id="IPR050697">
    <property type="entry name" value="Adenylyl/Guanylyl_Cyclase_3/4"/>
</dbReference>
<keyword evidence="1" id="KW-0677">Repeat</keyword>
<organism evidence="5 6">
    <name type="scientific">Mesorhizobium marinum</name>
    <dbReference type="NCBI Taxonomy" id="3228790"/>
    <lineage>
        <taxon>Bacteria</taxon>
        <taxon>Pseudomonadati</taxon>
        <taxon>Pseudomonadota</taxon>
        <taxon>Alphaproteobacteria</taxon>
        <taxon>Hyphomicrobiales</taxon>
        <taxon>Phyllobacteriaceae</taxon>
        <taxon>Mesorhizobium</taxon>
    </lineage>
</organism>
<dbReference type="SUPFAM" id="SSF52964">
    <property type="entry name" value="TolB, N-terminal domain"/>
    <property type="match status" value="1"/>
</dbReference>
<evidence type="ECO:0000256" key="3">
    <source>
        <dbReference type="PROSITE-ProRule" id="PRU00339"/>
    </source>
</evidence>
<dbReference type="PROSITE" id="PS50125">
    <property type="entry name" value="GUANYLATE_CYCLASE_2"/>
    <property type="match status" value="1"/>
</dbReference>
<evidence type="ECO:0000259" key="4">
    <source>
        <dbReference type="PROSITE" id="PS50125"/>
    </source>
</evidence>
<dbReference type="InterPro" id="IPR019734">
    <property type="entry name" value="TPR_rpt"/>
</dbReference>
<dbReference type="SUPFAM" id="SSF48452">
    <property type="entry name" value="TPR-like"/>
    <property type="match status" value="1"/>
</dbReference>